<keyword evidence="6 7" id="KW-0472">Membrane</keyword>
<dbReference type="PANTHER" id="PTHR24221">
    <property type="entry name" value="ATP-BINDING CASSETTE SUB-FAMILY B"/>
    <property type="match status" value="1"/>
</dbReference>
<evidence type="ECO:0000259" key="9">
    <source>
        <dbReference type="PROSITE" id="PS50929"/>
    </source>
</evidence>
<dbReference type="EMBL" id="FOYO01000001">
    <property type="protein sequence ID" value="SFR53750.1"/>
    <property type="molecule type" value="Genomic_DNA"/>
</dbReference>
<organism evidence="10 11">
    <name type="scientific">Litoreibacter janthinus</name>
    <dbReference type="NCBI Taxonomy" id="670154"/>
    <lineage>
        <taxon>Bacteria</taxon>
        <taxon>Pseudomonadati</taxon>
        <taxon>Pseudomonadota</taxon>
        <taxon>Alphaproteobacteria</taxon>
        <taxon>Rhodobacterales</taxon>
        <taxon>Roseobacteraceae</taxon>
        <taxon>Litoreibacter</taxon>
    </lineage>
</organism>
<feature type="transmembrane region" description="Helical" evidence="7">
    <location>
        <begin position="165"/>
        <end position="185"/>
    </location>
</feature>
<gene>
    <name evidence="10" type="ORF">SAMN04488002_3002</name>
</gene>
<feature type="transmembrane region" description="Helical" evidence="7">
    <location>
        <begin position="42"/>
        <end position="62"/>
    </location>
</feature>
<dbReference type="InterPro" id="IPR039421">
    <property type="entry name" value="Type_1_exporter"/>
</dbReference>
<sequence>MKALWTIFQMILSTQRAALTRGALLSLVVLLMGAALLGLSGWFITAAAAAGLAGLGAVFDVFRPSAMVRFLALGRAAARYGERVLTHDATLRALEVLRLRLLGGLLTAEYARMIRLRGAQALNRLTADVDALDGISLRLVLPVLAGIFAQLTAFVVLWVLVGLPVALWVLVGFVGGAALIFWRTAQRTAPLSRRAEAAGQAFRSRFIDLIRARRDLAVQGRLTAQADFALAADERRFDLQRVQDRAERQAGAAMQVLGSVVGAGALFLGITMAQGGSISPALAALGFFTTLALAETLAPLRRGAAELGRMVEAARRVSRDVAQPAPVAAGGRITGGVLRLEGIALNRMMTVASLVKNLSLTVELGETVAMTGPSGAGKSTVLLALAGLHPLAAGQITFGGVQLADLDEAALREQVALLPQRSALMEGTVADVLRLADPQADDVLLWRVLAAVQLDHTLAARQGLSTWIGARGEGVSGGEARRLTLARVLLRTPSVLLLDEPTEGLDEATAAAVLRGIRAFLPQAAIVVAAHRRIETQFADRVVALNNSY</sequence>
<keyword evidence="2 7" id="KW-0812">Transmembrane</keyword>
<dbReference type="PROSITE" id="PS50893">
    <property type="entry name" value="ABC_TRANSPORTER_2"/>
    <property type="match status" value="1"/>
</dbReference>
<dbReference type="InterPro" id="IPR011527">
    <property type="entry name" value="ABC1_TM_dom"/>
</dbReference>
<dbReference type="SUPFAM" id="SSF52540">
    <property type="entry name" value="P-loop containing nucleoside triphosphate hydrolases"/>
    <property type="match status" value="1"/>
</dbReference>
<reference evidence="11" key="1">
    <citation type="submission" date="2016-10" db="EMBL/GenBank/DDBJ databases">
        <authorList>
            <person name="Varghese N."/>
            <person name="Submissions S."/>
        </authorList>
    </citation>
    <scope>NUCLEOTIDE SEQUENCE [LARGE SCALE GENOMIC DNA]</scope>
    <source>
        <strain evidence="11">DSM 26921</strain>
    </source>
</reference>
<dbReference type="PROSITE" id="PS50929">
    <property type="entry name" value="ABC_TM1F"/>
    <property type="match status" value="1"/>
</dbReference>
<feature type="domain" description="ABC transporter" evidence="8">
    <location>
        <begin position="338"/>
        <end position="549"/>
    </location>
</feature>
<accession>A0A1I6HHG9</accession>
<dbReference type="PROSITE" id="PS00211">
    <property type="entry name" value="ABC_TRANSPORTER_1"/>
    <property type="match status" value="1"/>
</dbReference>
<evidence type="ECO:0000256" key="4">
    <source>
        <dbReference type="ARBA" id="ARBA00022840"/>
    </source>
</evidence>
<evidence type="ECO:0000313" key="11">
    <source>
        <dbReference type="Proteomes" id="UP000199658"/>
    </source>
</evidence>
<evidence type="ECO:0000256" key="3">
    <source>
        <dbReference type="ARBA" id="ARBA00022741"/>
    </source>
</evidence>
<comment type="subcellular location">
    <subcellularLocation>
        <location evidence="1">Cell membrane</location>
        <topology evidence="1">Multi-pass membrane protein</topology>
    </subcellularLocation>
</comment>
<dbReference type="SUPFAM" id="SSF90123">
    <property type="entry name" value="ABC transporter transmembrane region"/>
    <property type="match status" value="1"/>
</dbReference>
<dbReference type="InterPro" id="IPR003593">
    <property type="entry name" value="AAA+_ATPase"/>
</dbReference>
<dbReference type="InterPro" id="IPR036640">
    <property type="entry name" value="ABC1_TM_sf"/>
</dbReference>
<evidence type="ECO:0000256" key="1">
    <source>
        <dbReference type="ARBA" id="ARBA00004651"/>
    </source>
</evidence>
<keyword evidence="5 7" id="KW-1133">Transmembrane helix</keyword>
<dbReference type="AlphaFoldDB" id="A0A1I6HHG9"/>
<evidence type="ECO:0000256" key="5">
    <source>
        <dbReference type="ARBA" id="ARBA00022989"/>
    </source>
</evidence>
<dbReference type="Gene3D" id="3.40.50.300">
    <property type="entry name" value="P-loop containing nucleotide triphosphate hydrolases"/>
    <property type="match status" value="1"/>
</dbReference>
<keyword evidence="11" id="KW-1185">Reference proteome</keyword>
<feature type="domain" description="ABC transmembrane type-1" evidence="9">
    <location>
        <begin position="22"/>
        <end position="309"/>
    </location>
</feature>
<dbReference type="STRING" id="670154.SAMN04488002_3002"/>
<dbReference type="InterPro" id="IPR027417">
    <property type="entry name" value="P-loop_NTPase"/>
</dbReference>
<evidence type="ECO:0000256" key="2">
    <source>
        <dbReference type="ARBA" id="ARBA00022692"/>
    </source>
</evidence>
<feature type="transmembrane region" description="Helical" evidence="7">
    <location>
        <begin position="139"/>
        <end position="159"/>
    </location>
</feature>
<dbReference type="GO" id="GO:0016887">
    <property type="term" value="F:ATP hydrolysis activity"/>
    <property type="evidence" value="ECO:0007669"/>
    <property type="project" value="InterPro"/>
</dbReference>
<dbReference type="GO" id="GO:0005524">
    <property type="term" value="F:ATP binding"/>
    <property type="evidence" value="ECO:0007669"/>
    <property type="project" value="UniProtKB-KW"/>
</dbReference>
<keyword evidence="4 10" id="KW-0067">ATP-binding</keyword>
<dbReference type="InterPro" id="IPR017871">
    <property type="entry name" value="ABC_transporter-like_CS"/>
</dbReference>
<feature type="transmembrane region" description="Helical" evidence="7">
    <location>
        <begin position="18"/>
        <end position="36"/>
    </location>
</feature>
<protein>
    <submittedName>
        <fullName evidence="10">ATP-binding cassette, subfamily C, CydC</fullName>
    </submittedName>
</protein>
<dbReference type="CDD" id="cd03228">
    <property type="entry name" value="ABCC_MRP_Like"/>
    <property type="match status" value="1"/>
</dbReference>
<dbReference type="GO" id="GO:0140359">
    <property type="term" value="F:ABC-type transporter activity"/>
    <property type="evidence" value="ECO:0007669"/>
    <property type="project" value="InterPro"/>
</dbReference>
<keyword evidence="3" id="KW-0547">Nucleotide-binding</keyword>
<dbReference type="Gene3D" id="1.20.1560.10">
    <property type="entry name" value="ABC transporter type 1, transmembrane domain"/>
    <property type="match status" value="1"/>
</dbReference>
<dbReference type="PANTHER" id="PTHR24221:SF654">
    <property type="entry name" value="ATP-BINDING CASSETTE SUB-FAMILY B MEMBER 6"/>
    <property type="match status" value="1"/>
</dbReference>
<dbReference type="OrthoDB" id="5288404at2"/>
<dbReference type="RefSeq" id="WP_090218344.1">
    <property type="nucleotide sequence ID" value="NZ_FOYO01000001.1"/>
</dbReference>
<dbReference type="SMART" id="SM00382">
    <property type="entry name" value="AAA"/>
    <property type="match status" value="1"/>
</dbReference>
<name>A0A1I6HHG9_9RHOB</name>
<dbReference type="GO" id="GO:0005886">
    <property type="term" value="C:plasma membrane"/>
    <property type="evidence" value="ECO:0007669"/>
    <property type="project" value="UniProtKB-SubCell"/>
</dbReference>
<dbReference type="Proteomes" id="UP000199658">
    <property type="component" value="Unassembled WGS sequence"/>
</dbReference>
<evidence type="ECO:0000259" key="8">
    <source>
        <dbReference type="PROSITE" id="PS50893"/>
    </source>
</evidence>
<dbReference type="InterPro" id="IPR003439">
    <property type="entry name" value="ABC_transporter-like_ATP-bd"/>
</dbReference>
<evidence type="ECO:0000256" key="7">
    <source>
        <dbReference type="SAM" id="Phobius"/>
    </source>
</evidence>
<proteinExistence type="predicted"/>
<dbReference type="GO" id="GO:0034040">
    <property type="term" value="F:ATPase-coupled lipid transmembrane transporter activity"/>
    <property type="evidence" value="ECO:0007669"/>
    <property type="project" value="TreeGrafter"/>
</dbReference>
<evidence type="ECO:0000313" key="10">
    <source>
        <dbReference type="EMBL" id="SFR53750.1"/>
    </source>
</evidence>
<feature type="transmembrane region" description="Helical" evidence="7">
    <location>
        <begin position="250"/>
        <end position="272"/>
    </location>
</feature>
<dbReference type="Pfam" id="PF00005">
    <property type="entry name" value="ABC_tran"/>
    <property type="match status" value="1"/>
</dbReference>
<evidence type="ECO:0000256" key="6">
    <source>
        <dbReference type="ARBA" id="ARBA00023136"/>
    </source>
</evidence>
<dbReference type="Pfam" id="PF00664">
    <property type="entry name" value="ABC_membrane"/>
    <property type="match status" value="1"/>
</dbReference>